<proteinExistence type="predicted"/>
<comment type="caution">
    <text evidence="1">The sequence shown here is derived from an EMBL/GenBank/DDBJ whole genome shotgun (WGS) entry which is preliminary data.</text>
</comment>
<dbReference type="EMBL" id="JAQIZT010000003">
    <property type="protein sequence ID" value="KAJ7003619.1"/>
    <property type="molecule type" value="Genomic_DNA"/>
</dbReference>
<keyword evidence="2" id="KW-1185">Reference proteome</keyword>
<gene>
    <name evidence="1" type="ORF">NC653_008739</name>
</gene>
<evidence type="ECO:0000313" key="1">
    <source>
        <dbReference type="EMBL" id="KAJ7003619.1"/>
    </source>
</evidence>
<organism evidence="1 2">
    <name type="scientific">Populus alba x Populus x berolinensis</name>
    <dbReference type="NCBI Taxonomy" id="444605"/>
    <lineage>
        <taxon>Eukaryota</taxon>
        <taxon>Viridiplantae</taxon>
        <taxon>Streptophyta</taxon>
        <taxon>Embryophyta</taxon>
        <taxon>Tracheophyta</taxon>
        <taxon>Spermatophyta</taxon>
        <taxon>Magnoliopsida</taxon>
        <taxon>eudicotyledons</taxon>
        <taxon>Gunneridae</taxon>
        <taxon>Pentapetalae</taxon>
        <taxon>rosids</taxon>
        <taxon>fabids</taxon>
        <taxon>Malpighiales</taxon>
        <taxon>Salicaceae</taxon>
        <taxon>Saliceae</taxon>
        <taxon>Populus</taxon>
    </lineage>
</organism>
<reference evidence="1" key="1">
    <citation type="journal article" date="2023" name="Mol. Ecol. Resour.">
        <title>Chromosome-level genome assembly of a triploid poplar Populus alba 'Berolinensis'.</title>
        <authorList>
            <person name="Chen S."/>
            <person name="Yu Y."/>
            <person name="Wang X."/>
            <person name="Wang S."/>
            <person name="Zhang T."/>
            <person name="Zhou Y."/>
            <person name="He R."/>
            <person name="Meng N."/>
            <person name="Wang Y."/>
            <person name="Liu W."/>
            <person name="Liu Z."/>
            <person name="Liu J."/>
            <person name="Guo Q."/>
            <person name="Huang H."/>
            <person name="Sederoff R.R."/>
            <person name="Wang G."/>
            <person name="Qu G."/>
            <person name="Chen S."/>
        </authorList>
    </citation>
    <scope>NUCLEOTIDE SEQUENCE</scope>
    <source>
        <strain evidence="1">SC-2020</strain>
    </source>
</reference>
<evidence type="ECO:0000313" key="2">
    <source>
        <dbReference type="Proteomes" id="UP001164929"/>
    </source>
</evidence>
<protein>
    <submittedName>
        <fullName evidence="1">Uncharacterized protein</fullName>
    </submittedName>
</protein>
<name>A0AAD6R757_9ROSI</name>
<accession>A0AAD6R757</accession>
<dbReference type="Proteomes" id="UP001164929">
    <property type="component" value="Chromosome 3"/>
</dbReference>
<sequence>MLLFQIFRRGFGFGPGRNSCRPCYYYRILSLEALPLLPTRHESQDILTTDFMRLQKHEPFIQGRGRWDSTP</sequence>
<dbReference type="AlphaFoldDB" id="A0AAD6R757"/>